<dbReference type="EMBL" id="JAYGJQ010000001">
    <property type="protein sequence ID" value="MEA9356367.1"/>
    <property type="molecule type" value="Genomic_DNA"/>
</dbReference>
<keyword evidence="3" id="KW-1185">Reference proteome</keyword>
<protein>
    <submittedName>
        <fullName evidence="2">SxtJ family membrane protein</fullName>
    </submittedName>
</protein>
<organism evidence="2 3">
    <name type="scientific">Bacteriovorax antarcticus</name>
    <dbReference type="NCBI Taxonomy" id="3088717"/>
    <lineage>
        <taxon>Bacteria</taxon>
        <taxon>Pseudomonadati</taxon>
        <taxon>Bdellovibrionota</taxon>
        <taxon>Bacteriovoracia</taxon>
        <taxon>Bacteriovoracales</taxon>
        <taxon>Bacteriovoracaceae</taxon>
        <taxon>Bacteriovorax</taxon>
    </lineage>
</organism>
<sequence length="131" mass="14886">MQKTRKAPSKKDLRVFALIVAGGFLLIGWGIPALKNHPMNPYPVSVSAAVFILGMLVPNSLIKPREYWIKIGNVLGRINSTILFTLVFFLVFTPIALLFRLFGRDRLHTHFRSVKSTMVMKQEISPFNEPF</sequence>
<keyword evidence="1" id="KW-1133">Transmembrane helix</keyword>
<gene>
    <name evidence="2" type="ORF">SHI21_09145</name>
</gene>
<accession>A0ABU5VTV9</accession>
<dbReference type="RefSeq" id="WP_323576062.1">
    <property type="nucleotide sequence ID" value="NZ_JAYGJQ010000001.1"/>
</dbReference>
<feature type="transmembrane region" description="Helical" evidence="1">
    <location>
        <begin position="12"/>
        <end position="31"/>
    </location>
</feature>
<dbReference type="Pfam" id="PF19588">
    <property type="entry name" value="SxtJ"/>
    <property type="match status" value="1"/>
</dbReference>
<evidence type="ECO:0000313" key="3">
    <source>
        <dbReference type="Proteomes" id="UP001302274"/>
    </source>
</evidence>
<keyword evidence="1" id="KW-0472">Membrane</keyword>
<feature type="transmembrane region" description="Helical" evidence="1">
    <location>
        <begin position="82"/>
        <end position="102"/>
    </location>
</feature>
<evidence type="ECO:0000313" key="2">
    <source>
        <dbReference type="EMBL" id="MEA9356367.1"/>
    </source>
</evidence>
<reference evidence="2 3" key="1">
    <citation type="submission" date="2023-11" db="EMBL/GenBank/DDBJ databases">
        <title>A Novel Polar Bacteriovorax (B. antarcticus) Isolated from the Biocrust in Antarctica.</title>
        <authorList>
            <person name="Mun W."/>
            <person name="Choi S.Y."/>
            <person name="Mitchell R.J."/>
        </authorList>
    </citation>
    <scope>NUCLEOTIDE SEQUENCE [LARGE SCALE GENOMIC DNA]</scope>
    <source>
        <strain evidence="2 3">PP10</strain>
    </source>
</reference>
<keyword evidence="1" id="KW-0812">Transmembrane</keyword>
<feature type="transmembrane region" description="Helical" evidence="1">
    <location>
        <begin position="43"/>
        <end position="62"/>
    </location>
</feature>
<name>A0ABU5VTV9_9BACT</name>
<dbReference type="Proteomes" id="UP001302274">
    <property type="component" value="Unassembled WGS sequence"/>
</dbReference>
<dbReference type="InterPro" id="IPR045781">
    <property type="entry name" value="SxtJ"/>
</dbReference>
<comment type="caution">
    <text evidence="2">The sequence shown here is derived from an EMBL/GenBank/DDBJ whole genome shotgun (WGS) entry which is preliminary data.</text>
</comment>
<proteinExistence type="predicted"/>
<evidence type="ECO:0000256" key="1">
    <source>
        <dbReference type="SAM" id="Phobius"/>
    </source>
</evidence>